<evidence type="ECO:0000256" key="7">
    <source>
        <dbReference type="ARBA" id="ARBA00022833"/>
    </source>
</evidence>
<evidence type="ECO:0000256" key="13">
    <source>
        <dbReference type="RuleBase" id="RU003983"/>
    </source>
</evidence>
<evidence type="ECO:0000256" key="4">
    <source>
        <dbReference type="ARBA" id="ARBA00022723"/>
    </source>
</evidence>
<keyword evidence="6" id="KW-0256">Endoplasmic reticulum</keyword>
<keyword evidence="3 14" id="KW-0812">Transmembrane</keyword>
<sequence>MNNFTWVFLLLLAGGLVLELWLLRRQTLSVRTHSNRVPEAFAEKISLEQHRKAASYTLANIRMEQIGLLFGALLLLAFTLGGGLNWLDAWWQSLDIPALWQGTGLLLSVLALSTLLELPLSAWRTFVVEEKFGFNRTTPRRFVTDQLLQLILMLAITTPLVASILWLMEKAGDTWWIGAWLVWMSFTLFFTWAYPSVIAPLFNKFSPLQDLSLKERLEDLLLRCGFNSNGMFVMDGSRRSSHGNAYFSGFGKNKRIVFFDTLLKSLEADEIEAVLAHELGHFKRRHVLKMMLTMALISLLGLALLGWLMQQPWFFEGLGAHDHSHAMALALFLLVIPTFTTFFTPIFSSLSRKHEFEADNYAAQQSSAAALISGLVKMYRDNASTLTPDPLYSAFHHSHPPATVRIAHLSSKLK</sequence>
<feature type="binding site" evidence="12">
    <location>
        <position position="355"/>
    </location>
    <ligand>
        <name>Zn(2+)</name>
        <dbReference type="ChEBI" id="CHEBI:29105"/>
        <note>catalytic</note>
    </ligand>
</feature>
<evidence type="ECO:0000256" key="1">
    <source>
        <dbReference type="ARBA" id="ARBA00004477"/>
    </source>
</evidence>
<keyword evidence="4 12" id="KW-0479">Metal-binding</keyword>
<dbReference type="Gene3D" id="3.30.2010.10">
    <property type="entry name" value="Metalloproteases ('zincins'), catalytic domain"/>
    <property type="match status" value="1"/>
</dbReference>
<evidence type="ECO:0000313" key="17">
    <source>
        <dbReference type="EMBL" id="HEC07681.1"/>
    </source>
</evidence>
<dbReference type="Pfam" id="PF16491">
    <property type="entry name" value="Peptidase_M48_N"/>
    <property type="match status" value="1"/>
</dbReference>
<comment type="caution">
    <text evidence="17">The sequence shown here is derived from an EMBL/GenBank/DDBJ whole genome shotgun (WGS) entry which is preliminary data.</text>
</comment>
<dbReference type="GO" id="GO:0046872">
    <property type="term" value="F:metal ion binding"/>
    <property type="evidence" value="ECO:0007669"/>
    <property type="project" value="UniProtKB-KW"/>
</dbReference>
<evidence type="ECO:0000256" key="9">
    <source>
        <dbReference type="ARBA" id="ARBA00023049"/>
    </source>
</evidence>
<feature type="active site" evidence="11">
    <location>
        <position position="278"/>
    </location>
</feature>
<dbReference type="InterPro" id="IPR001915">
    <property type="entry name" value="Peptidase_M48"/>
</dbReference>
<dbReference type="InterPro" id="IPR027057">
    <property type="entry name" value="CAXX_Prtase_1"/>
</dbReference>
<name>A0A831RXX5_9GAMM</name>
<evidence type="ECO:0000256" key="6">
    <source>
        <dbReference type="ARBA" id="ARBA00022824"/>
    </source>
</evidence>
<reference evidence="17" key="1">
    <citation type="journal article" date="2020" name="mSystems">
        <title>Genome- and Community-Level Interaction Insights into Carbon Utilization and Element Cycling Functions of Hydrothermarchaeota in Hydrothermal Sediment.</title>
        <authorList>
            <person name="Zhou Z."/>
            <person name="Liu Y."/>
            <person name="Xu W."/>
            <person name="Pan J."/>
            <person name="Luo Z.H."/>
            <person name="Li M."/>
        </authorList>
    </citation>
    <scope>NUCLEOTIDE SEQUENCE [LARGE SCALE GENOMIC DNA]</scope>
    <source>
        <strain evidence="17">HyVt-458</strain>
    </source>
</reference>
<feature type="transmembrane region" description="Helical" evidence="14">
    <location>
        <begin position="6"/>
        <end position="23"/>
    </location>
</feature>
<keyword evidence="7 12" id="KW-0862">Zinc</keyword>
<gene>
    <name evidence="17" type="ORF">ENJ12_12560</name>
</gene>
<feature type="binding site" evidence="12">
    <location>
        <position position="277"/>
    </location>
    <ligand>
        <name>Zn(2+)</name>
        <dbReference type="ChEBI" id="CHEBI:29105"/>
        <note>catalytic</note>
    </ligand>
</feature>
<feature type="active site" description="Proton donor" evidence="11">
    <location>
        <position position="359"/>
    </location>
</feature>
<feature type="transmembrane region" description="Helical" evidence="14">
    <location>
        <begin position="287"/>
        <end position="308"/>
    </location>
</feature>
<organism evidence="17">
    <name type="scientific">Thiolapillus brandeum</name>
    <dbReference type="NCBI Taxonomy" id="1076588"/>
    <lineage>
        <taxon>Bacteria</taxon>
        <taxon>Pseudomonadati</taxon>
        <taxon>Pseudomonadota</taxon>
        <taxon>Gammaproteobacteria</taxon>
        <taxon>Chromatiales</taxon>
        <taxon>Sedimenticolaceae</taxon>
        <taxon>Thiolapillus</taxon>
    </lineage>
</organism>
<feature type="transmembrane region" description="Helical" evidence="14">
    <location>
        <begin position="174"/>
        <end position="194"/>
    </location>
</feature>
<feature type="transmembrane region" description="Helical" evidence="14">
    <location>
        <begin position="99"/>
        <end position="126"/>
    </location>
</feature>
<comment type="subcellular location">
    <subcellularLocation>
        <location evidence="1">Endoplasmic reticulum membrane</location>
        <topology evidence="1">Multi-pass membrane protein</topology>
    </subcellularLocation>
</comment>
<feature type="binding site" evidence="12">
    <location>
        <position position="281"/>
    </location>
    <ligand>
        <name>Zn(2+)</name>
        <dbReference type="ChEBI" id="CHEBI:29105"/>
        <note>catalytic</note>
    </ligand>
</feature>
<evidence type="ECO:0000256" key="10">
    <source>
        <dbReference type="ARBA" id="ARBA00023136"/>
    </source>
</evidence>
<feature type="domain" description="CAAX prenyl protease 1 N-terminal" evidence="16">
    <location>
        <begin position="28"/>
        <end position="204"/>
    </location>
</feature>
<dbReference type="PANTHER" id="PTHR10120">
    <property type="entry name" value="CAAX PRENYL PROTEASE 1"/>
    <property type="match status" value="1"/>
</dbReference>
<protein>
    <submittedName>
        <fullName evidence="17">M48 family peptidase</fullName>
    </submittedName>
</protein>
<evidence type="ECO:0000256" key="12">
    <source>
        <dbReference type="PIRSR" id="PIRSR627057-2"/>
    </source>
</evidence>
<evidence type="ECO:0000259" key="16">
    <source>
        <dbReference type="Pfam" id="PF16491"/>
    </source>
</evidence>
<evidence type="ECO:0000256" key="8">
    <source>
        <dbReference type="ARBA" id="ARBA00022989"/>
    </source>
</evidence>
<comment type="similarity">
    <text evidence="13">Belongs to the peptidase M48 family.</text>
</comment>
<keyword evidence="5 13" id="KW-0378">Hydrolase</keyword>
<keyword evidence="8 14" id="KW-1133">Transmembrane helix</keyword>
<evidence type="ECO:0000256" key="14">
    <source>
        <dbReference type="SAM" id="Phobius"/>
    </source>
</evidence>
<evidence type="ECO:0000256" key="5">
    <source>
        <dbReference type="ARBA" id="ARBA00022801"/>
    </source>
</evidence>
<evidence type="ECO:0000256" key="11">
    <source>
        <dbReference type="PIRSR" id="PIRSR627057-1"/>
    </source>
</evidence>
<evidence type="ECO:0000259" key="15">
    <source>
        <dbReference type="Pfam" id="PF01435"/>
    </source>
</evidence>
<keyword evidence="2 13" id="KW-0645">Protease</keyword>
<feature type="transmembrane region" description="Helical" evidence="14">
    <location>
        <begin position="66"/>
        <end position="87"/>
    </location>
</feature>
<dbReference type="EMBL" id="DRLF01000431">
    <property type="protein sequence ID" value="HEC07681.1"/>
    <property type="molecule type" value="Genomic_DNA"/>
</dbReference>
<dbReference type="GO" id="GO:0071586">
    <property type="term" value="P:CAAX-box protein processing"/>
    <property type="evidence" value="ECO:0007669"/>
    <property type="project" value="InterPro"/>
</dbReference>
<dbReference type="Proteomes" id="UP000886339">
    <property type="component" value="Unassembled WGS sequence"/>
</dbReference>
<feature type="domain" description="Peptidase M48" evidence="15">
    <location>
        <begin position="207"/>
        <end position="411"/>
    </location>
</feature>
<keyword evidence="9 13" id="KW-0482">Metalloprotease</keyword>
<dbReference type="GO" id="GO:0004222">
    <property type="term" value="F:metalloendopeptidase activity"/>
    <property type="evidence" value="ECO:0007669"/>
    <property type="project" value="InterPro"/>
</dbReference>
<dbReference type="CDD" id="cd07343">
    <property type="entry name" value="M48A_Zmpste24p_like"/>
    <property type="match status" value="1"/>
</dbReference>
<comment type="cofactor">
    <cofactor evidence="12 13">
        <name>Zn(2+)</name>
        <dbReference type="ChEBI" id="CHEBI:29105"/>
    </cofactor>
    <text evidence="12 13">Binds 1 zinc ion per subunit.</text>
</comment>
<feature type="transmembrane region" description="Helical" evidence="14">
    <location>
        <begin position="147"/>
        <end position="168"/>
    </location>
</feature>
<keyword evidence="10 14" id="KW-0472">Membrane</keyword>
<evidence type="ECO:0000256" key="2">
    <source>
        <dbReference type="ARBA" id="ARBA00022670"/>
    </source>
</evidence>
<evidence type="ECO:0000256" key="3">
    <source>
        <dbReference type="ARBA" id="ARBA00022692"/>
    </source>
</evidence>
<accession>A0A831RXX5</accession>
<dbReference type="Pfam" id="PF01435">
    <property type="entry name" value="Peptidase_M48"/>
    <property type="match status" value="1"/>
</dbReference>
<dbReference type="FunFam" id="3.30.2010.10:FF:000002">
    <property type="entry name" value="CAAX prenyl protease"/>
    <property type="match status" value="1"/>
</dbReference>
<feature type="transmembrane region" description="Helical" evidence="14">
    <location>
        <begin position="328"/>
        <end position="347"/>
    </location>
</feature>
<dbReference type="AlphaFoldDB" id="A0A831RXX5"/>
<dbReference type="InterPro" id="IPR032456">
    <property type="entry name" value="Peptidase_M48_N"/>
</dbReference>
<proteinExistence type="inferred from homology"/>